<feature type="region of interest" description="Disordered" evidence="1">
    <location>
        <begin position="192"/>
        <end position="271"/>
    </location>
</feature>
<feature type="compositionally biased region" description="Low complexity" evidence="1">
    <location>
        <begin position="42"/>
        <end position="54"/>
    </location>
</feature>
<dbReference type="AlphaFoldDB" id="A0A9Q9EP86"/>
<dbReference type="EMBL" id="CP099426">
    <property type="protein sequence ID" value="USW57404.1"/>
    <property type="molecule type" value="Genomic_DNA"/>
</dbReference>
<feature type="compositionally biased region" description="Polar residues" evidence="1">
    <location>
        <begin position="262"/>
        <end position="271"/>
    </location>
</feature>
<keyword evidence="3" id="KW-1185">Reference proteome</keyword>
<feature type="compositionally biased region" description="Basic and acidic residues" evidence="1">
    <location>
        <begin position="409"/>
        <end position="422"/>
    </location>
</feature>
<proteinExistence type="predicted"/>
<evidence type="ECO:0000313" key="2">
    <source>
        <dbReference type="EMBL" id="USW57404.1"/>
    </source>
</evidence>
<accession>A0A9Q9EP86</accession>
<sequence length="553" mass="60921">MSSWARDVLSRLFSTKSRSRATSDTTSSKTRLATTKEEQQATRRSSLATAAAFLRNGSRSGPNDTSGTSTTHRRADSQPVSVPSKGIRLGHARSKTQVDPITRLRDREALLTEHDDGHIQVATFSSVVAEHIQAATQHALSHVDEATFLAHDPTIDWEPPTWEDLWKEPARSMRTYSNSRLSSFAWTPKKINDSSESRGRFGRRTRSVSRKSSFGDLRSSAQPQHESSSSDTEILLKGGVPATRSQRVKRSSLQKELPALPQASSENPATLPSSYLQENAARNARILRSLQDDGILDLTDTEDTHTAVIWSPAVTHEKRVIQPIEVIQHAVSRDVHNHHIINRVLPVVDLQVLPARHFMPDGRGGYVEISEEDIPGGKPDRLDELIAGAISKSPIKHEGGMSPPKLSSRPREDKSRRREHVSQEGNLQTEQWWLHAPEITMPLPPHHTQLDVALTERVSSQKPQFVQQTVPDHAAIGLAGVRAQHRSFQYRTPDGLPSWTAITTETELPPQSAAHAPVAAAASEKVATPQGRPQAIHTILPIHVAHGNASTAL</sequence>
<gene>
    <name evidence="2" type="ORF">Slin15195_G107230</name>
</gene>
<feature type="compositionally biased region" description="Polar residues" evidence="1">
    <location>
        <begin position="57"/>
        <end position="70"/>
    </location>
</feature>
<name>A0A9Q9EP86_9PEZI</name>
<feature type="region of interest" description="Disordered" evidence="1">
    <location>
        <begin position="1"/>
        <end position="95"/>
    </location>
</feature>
<dbReference type="OrthoDB" id="5325276at2759"/>
<evidence type="ECO:0000313" key="3">
    <source>
        <dbReference type="Proteomes" id="UP001056384"/>
    </source>
</evidence>
<feature type="compositionally biased region" description="Low complexity" evidence="1">
    <location>
        <begin position="14"/>
        <end position="31"/>
    </location>
</feature>
<dbReference type="Proteomes" id="UP001056384">
    <property type="component" value="Chromosome 9"/>
</dbReference>
<feature type="compositionally biased region" description="Basic residues" evidence="1">
    <location>
        <begin position="200"/>
        <end position="209"/>
    </location>
</feature>
<reference evidence="2" key="1">
    <citation type="submission" date="2022-06" db="EMBL/GenBank/DDBJ databases">
        <title>Complete genome sequences of two strains of the flax pathogen Septoria linicola.</title>
        <authorList>
            <person name="Lapalu N."/>
            <person name="Simon A."/>
            <person name="Demenou B."/>
            <person name="Paumier D."/>
            <person name="Guillot M.-P."/>
            <person name="Gout L."/>
            <person name="Valade R."/>
        </authorList>
    </citation>
    <scope>NUCLEOTIDE SEQUENCE</scope>
    <source>
        <strain evidence="2">SE15195</strain>
    </source>
</reference>
<feature type="region of interest" description="Disordered" evidence="1">
    <location>
        <begin position="390"/>
        <end position="428"/>
    </location>
</feature>
<feature type="compositionally biased region" description="Low complexity" evidence="1">
    <location>
        <begin position="219"/>
        <end position="230"/>
    </location>
</feature>
<protein>
    <submittedName>
        <fullName evidence="2">Uncharacterized protein</fullName>
    </submittedName>
</protein>
<organism evidence="2 3">
    <name type="scientific">Septoria linicola</name>
    <dbReference type="NCBI Taxonomy" id="215465"/>
    <lineage>
        <taxon>Eukaryota</taxon>
        <taxon>Fungi</taxon>
        <taxon>Dikarya</taxon>
        <taxon>Ascomycota</taxon>
        <taxon>Pezizomycotina</taxon>
        <taxon>Dothideomycetes</taxon>
        <taxon>Dothideomycetidae</taxon>
        <taxon>Mycosphaerellales</taxon>
        <taxon>Mycosphaerellaceae</taxon>
        <taxon>Septoria</taxon>
    </lineage>
</organism>
<evidence type="ECO:0000256" key="1">
    <source>
        <dbReference type="SAM" id="MobiDB-lite"/>
    </source>
</evidence>